<dbReference type="OrthoDB" id="9972738at2"/>
<comment type="caution">
    <text evidence="1">The sequence shown here is derived from an EMBL/GenBank/DDBJ whole genome shotgun (WGS) entry which is preliminary data.</text>
</comment>
<reference evidence="1 2" key="1">
    <citation type="submission" date="2019-06" db="EMBL/GenBank/DDBJ databases">
        <title>Genomic insights into carbon and energy metabolism of Deferribacter autotrophicus revealed new metabolic traits in the phylum Deferribacteres.</title>
        <authorList>
            <person name="Slobodkin A.I."/>
            <person name="Slobodkina G.B."/>
            <person name="Allioux M."/>
            <person name="Alain K."/>
            <person name="Jebbar M."/>
            <person name="Shadrin V."/>
            <person name="Kublanov I.V."/>
            <person name="Toshchakov S.V."/>
            <person name="Bonch-Osmolovskaya E.A."/>
        </authorList>
    </citation>
    <scope>NUCLEOTIDE SEQUENCE [LARGE SCALE GENOMIC DNA]</scope>
    <source>
        <strain evidence="1 2">SL50</strain>
    </source>
</reference>
<dbReference type="AlphaFoldDB" id="A0A5A8F0V5"/>
<sequence>MDVNNCFETISNLFAEFEKVKTEMKNLIENQKKYYKKGQIYLELKYCGKKDCFFCPHGFVWVVSFNLGKENSLKRKELGKTITHQILKEYNKDFLYSRLKKLELNVKILESKRNLIAGTINKLNRILSNYSKSLNKYDDLYSKEWLSINEAVLLTGKSHTLLYKYIKQKKLEVKTENNLIKIKRSDLIKPK</sequence>
<protein>
    <submittedName>
        <fullName evidence="1">Helix-turn-helix domain-containing protein</fullName>
    </submittedName>
</protein>
<name>A0A5A8F0V5_9BACT</name>
<gene>
    <name evidence="1" type="ORF">FHQ18_09110</name>
</gene>
<dbReference type="RefSeq" id="WP_149266872.1">
    <property type="nucleotide sequence ID" value="NZ_VFJB01000007.1"/>
</dbReference>
<dbReference type="Proteomes" id="UP000322876">
    <property type="component" value="Unassembled WGS sequence"/>
</dbReference>
<proteinExistence type="predicted"/>
<keyword evidence="2" id="KW-1185">Reference proteome</keyword>
<evidence type="ECO:0000313" key="1">
    <source>
        <dbReference type="EMBL" id="KAA0257491.1"/>
    </source>
</evidence>
<accession>A0A5A8F0V5</accession>
<evidence type="ECO:0000313" key="2">
    <source>
        <dbReference type="Proteomes" id="UP000322876"/>
    </source>
</evidence>
<organism evidence="1 2">
    <name type="scientific">Deferribacter autotrophicus</name>
    <dbReference type="NCBI Taxonomy" id="500465"/>
    <lineage>
        <taxon>Bacteria</taxon>
        <taxon>Pseudomonadati</taxon>
        <taxon>Deferribacterota</taxon>
        <taxon>Deferribacteres</taxon>
        <taxon>Deferribacterales</taxon>
        <taxon>Deferribacteraceae</taxon>
        <taxon>Deferribacter</taxon>
    </lineage>
</organism>
<dbReference type="EMBL" id="VFJB01000007">
    <property type="protein sequence ID" value="KAA0257491.1"/>
    <property type="molecule type" value="Genomic_DNA"/>
</dbReference>